<dbReference type="OrthoDB" id="6108at2759"/>
<feature type="domain" description="RING-type" evidence="17">
    <location>
        <begin position="1568"/>
        <end position="1614"/>
    </location>
</feature>
<proteinExistence type="inferred from homology"/>
<evidence type="ECO:0000259" key="17">
    <source>
        <dbReference type="PROSITE" id="PS50089"/>
    </source>
</evidence>
<dbReference type="CDD" id="cd16491">
    <property type="entry name" value="RING-CH-C4HC3_LTN1"/>
    <property type="match status" value="1"/>
</dbReference>
<name>A0A9P4G779_9PLEO</name>
<dbReference type="PROSITE" id="PS50089">
    <property type="entry name" value="ZF_RING_2"/>
    <property type="match status" value="1"/>
</dbReference>
<gene>
    <name evidence="18" type="ORF">K460DRAFT_389890</name>
</gene>
<dbReference type="GeneID" id="63853006"/>
<dbReference type="GO" id="GO:1990116">
    <property type="term" value="P:ribosome-associated ubiquitin-dependent protein catabolic process"/>
    <property type="evidence" value="ECO:0007669"/>
    <property type="project" value="UniProtKB-UniRule"/>
</dbReference>
<dbReference type="PANTHER" id="PTHR12389:SF0">
    <property type="entry name" value="E3 UBIQUITIN-PROTEIN LIGASE LISTERIN"/>
    <property type="match status" value="1"/>
</dbReference>
<comment type="caution">
    <text evidence="18">The sequence shown here is derived from an EMBL/GenBank/DDBJ whole genome shotgun (WGS) entry which is preliminary data.</text>
</comment>
<keyword evidence="13 16" id="KW-0862">Zinc</keyword>
<evidence type="ECO:0000256" key="15">
    <source>
        <dbReference type="PROSITE-ProRule" id="PRU00175"/>
    </source>
</evidence>
<dbReference type="SMART" id="SM00184">
    <property type="entry name" value="RING"/>
    <property type="match status" value="1"/>
</dbReference>
<reference evidence="18" key="1">
    <citation type="submission" date="2020-01" db="EMBL/GenBank/DDBJ databases">
        <authorList>
            <consortium name="DOE Joint Genome Institute"/>
            <person name="Haridas S."/>
            <person name="Albert R."/>
            <person name="Binder M."/>
            <person name="Bloem J."/>
            <person name="Labutti K."/>
            <person name="Salamov A."/>
            <person name="Andreopoulos B."/>
            <person name="Baker S.E."/>
            <person name="Barry K."/>
            <person name="Bills G."/>
            <person name="Bluhm B.H."/>
            <person name="Cannon C."/>
            <person name="Castanera R."/>
            <person name="Culley D.E."/>
            <person name="Daum C."/>
            <person name="Ezra D."/>
            <person name="Gonzalez J.B."/>
            <person name="Henrissat B."/>
            <person name="Kuo A."/>
            <person name="Liang C."/>
            <person name="Lipzen A."/>
            <person name="Lutzoni F."/>
            <person name="Magnuson J."/>
            <person name="Mondo S."/>
            <person name="Nolan M."/>
            <person name="Ohm R."/>
            <person name="Pangilinan J."/>
            <person name="Park H.-J."/>
            <person name="Ramirez L."/>
            <person name="Alfaro M."/>
            <person name="Sun H."/>
            <person name="Tritt A."/>
            <person name="Yoshinaga Y."/>
            <person name="Zwiers L.-H."/>
            <person name="Turgeon B.G."/>
            <person name="Goodwin S.B."/>
            <person name="Spatafora J.W."/>
            <person name="Crous P.W."/>
            <person name="Grigoriev I.V."/>
        </authorList>
    </citation>
    <scope>NUCLEOTIDE SEQUENCE</scope>
    <source>
        <strain evidence="18">CBS 394.84</strain>
    </source>
</reference>
<accession>A0A9P4G779</accession>
<evidence type="ECO:0000256" key="9">
    <source>
        <dbReference type="ARBA" id="ARBA00022723"/>
    </source>
</evidence>
<dbReference type="EMBL" id="ML976620">
    <property type="protein sequence ID" value="KAF1840317.1"/>
    <property type="molecule type" value="Genomic_DNA"/>
</dbReference>
<dbReference type="SUPFAM" id="SSF48371">
    <property type="entry name" value="ARM repeat"/>
    <property type="match status" value="1"/>
</dbReference>
<keyword evidence="9 16" id="KW-0479">Metal-binding</keyword>
<evidence type="ECO:0000256" key="10">
    <source>
        <dbReference type="ARBA" id="ARBA00022737"/>
    </source>
</evidence>
<evidence type="ECO:0000313" key="19">
    <source>
        <dbReference type="Proteomes" id="UP000800039"/>
    </source>
</evidence>
<dbReference type="SMART" id="SM01197">
    <property type="entry name" value="FANCL_C"/>
    <property type="match status" value="1"/>
</dbReference>
<evidence type="ECO:0000256" key="6">
    <source>
        <dbReference type="ARBA" id="ARBA00017157"/>
    </source>
</evidence>
<keyword evidence="10" id="KW-0677">Repeat</keyword>
<evidence type="ECO:0000256" key="1">
    <source>
        <dbReference type="ARBA" id="ARBA00000900"/>
    </source>
</evidence>
<dbReference type="InterPro" id="IPR001841">
    <property type="entry name" value="Znf_RING"/>
</dbReference>
<comment type="similarity">
    <text evidence="4 16">Belongs to the LTN1 family.</text>
</comment>
<comment type="function">
    <text evidence="14">E3 ubiquitin-protein ligase component of the ribosome quality control complex (RQC), a ribosome-associated complex that mediates ubiquitination and extraction of incompletely synthesized nascent chains for proteasomal degradation. Mediates ubiquitination of proteins derived from mRNAs lacking stop codons (non-stop proteins) and other translation arrest products induced by poly-lysine sequences and tandem rare codons. Ubiquitination leads to CDC48 recruitment for extraction and degradation of the incomplete translation product. May indirectly play a role in chromatin function and transcription.</text>
</comment>
<dbReference type="SUPFAM" id="SSF57850">
    <property type="entry name" value="RING/U-box"/>
    <property type="match status" value="1"/>
</dbReference>
<keyword evidence="11 15" id="KW-0863">Zinc-finger</keyword>
<evidence type="ECO:0000256" key="3">
    <source>
        <dbReference type="ARBA" id="ARBA00004906"/>
    </source>
</evidence>
<keyword evidence="7" id="KW-0963">Cytoplasm</keyword>
<dbReference type="InterPro" id="IPR011016">
    <property type="entry name" value="Znf_RING-CH"/>
</dbReference>
<comment type="pathway">
    <text evidence="3 16">Protein modification; protein ubiquitination.</text>
</comment>
<dbReference type="Pfam" id="PF22958">
    <property type="entry name" value="Ltn1_1st"/>
    <property type="match status" value="1"/>
</dbReference>
<evidence type="ECO:0000256" key="5">
    <source>
        <dbReference type="ARBA" id="ARBA00012483"/>
    </source>
</evidence>
<protein>
    <recommendedName>
        <fullName evidence="6 16">E3 ubiquitin-protein ligase listerin</fullName>
        <ecNumber evidence="5 16">2.3.2.27</ecNumber>
    </recommendedName>
    <alternativeName>
        <fullName evidence="16">RING-type E3 ubiquitin transferase listerin</fullName>
    </alternativeName>
</protein>
<evidence type="ECO:0000256" key="2">
    <source>
        <dbReference type="ARBA" id="ARBA00004514"/>
    </source>
</evidence>
<organism evidence="18 19">
    <name type="scientific">Cucurbitaria berberidis CBS 394.84</name>
    <dbReference type="NCBI Taxonomy" id="1168544"/>
    <lineage>
        <taxon>Eukaryota</taxon>
        <taxon>Fungi</taxon>
        <taxon>Dikarya</taxon>
        <taxon>Ascomycota</taxon>
        <taxon>Pezizomycotina</taxon>
        <taxon>Dothideomycetes</taxon>
        <taxon>Pleosporomycetidae</taxon>
        <taxon>Pleosporales</taxon>
        <taxon>Pleosporineae</taxon>
        <taxon>Cucurbitariaceae</taxon>
        <taxon>Cucurbitaria</taxon>
    </lineage>
</organism>
<evidence type="ECO:0000313" key="18">
    <source>
        <dbReference type="EMBL" id="KAF1840317.1"/>
    </source>
</evidence>
<evidence type="ECO:0000256" key="12">
    <source>
        <dbReference type="ARBA" id="ARBA00022786"/>
    </source>
</evidence>
<keyword evidence="19" id="KW-1185">Reference proteome</keyword>
<dbReference type="Pfam" id="PF13639">
    <property type="entry name" value="zf-RING_2"/>
    <property type="match status" value="1"/>
</dbReference>
<dbReference type="Gene3D" id="1.25.10.10">
    <property type="entry name" value="Leucine-rich Repeat Variant"/>
    <property type="match status" value="1"/>
</dbReference>
<dbReference type="Gene3D" id="3.30.40.10">
    <property type="entry name" value="Zinc/RING finger domain, C3HC4 (zinc finger)"/>
    <property type="match status" value="1"/>
</dbReference>
<dbReference type="FunFam" id="3.30.40.10:FF:000038">
    <property type="entry name" value="E3 ubiquitin-protein ligase listerin"/>
    <property type="match status" value="1"/>
</dbReference>
<dbReference type="Pfam" id="PF23009">
    <property type="entry name" value="UBC_like"/>
    <property type="match status" value="1"/>
</dbReference>
<evidence type="ECO:0000256" key="7">
    <source>
        <dbReference type="ARBA" id="ARBA00022490"/>
    </source>
</evidence>
<comment type="catalytic activity">
    <reaction evidence="1 16">
        <text>S-ubiquitinyl-[E2 ubiquitin-conjugating enzyme]-L-cysteine + [acceptor protein]-L-lysine = [E2 ubiquitin-conjugating enzyme]-L-cysteine + N(6)-ubiquitinyl-[acceptor protein]-L-lysine.</text>
        <dbReference type="EC" id="2.3.2.27"/>
    </reaction>
</comment>
<keyword evidence="8 16" id="KW-0808">Transferase</keyword>
<dbReference type="GO" id="GO:0072344">
    <property type="term" value="P:rescue of stalled ribosome"/>
    <property type="evidence" value="ECO:0007669"/>
    <property type="project" value="UniProtKB-UniRule"/>
</dbReference>
<dbReference type="GO" id="GO:1990112">
    <property type="term" value="C:RQC complex"/>
    <property type="evidence" value="ECO:0007669"/>
    <property type="project" value="UniProtKB-UniRule"/>
</dbReference>
<dbReference type="RefSeq" id="XP_040782880.1">
    <property type="nucleotide sequence ID" value="XM_040935755.1"/>
</dbReference>
<dbReference type="InterPro" id="IPR016024">
    <property type="entry name" value="ARM-type_fold"/>
</dbReference>
<dbReference type="GO" id="GO:0008270">
    <property type="term" value="F:zinc ion binding"/>
    <property type="evidence" value="ECO:0007669"/>
    <property type="project" value="UniProtKB-KW"/>
</dbReference>
<dbReference type="InterPro" id="IPR039795">
    <property type="entry name" value="LTN1/Rkr1"/>
</dbReference>
<evidence type="ECO:0000256" key="16">
    <source>
        <dbReference type="RuleBase" id="RU367090"/>
    </source>
</evidence>
<comment type="function">
    <text evidence="16">E3 ubiquitin-protein ligase. Component of the ribosome quality control complex (RQC), a ribosome-associated complex that mediates ubiquitination and extraction of incompletely synthesized nascent chains for proteasomal degradation.</text>
</comment>
<dbReference type="InterPro" id="IPR039804">
    <property type="entry name" value="RING-CH-C4HC3_LTN1"/>
</dbReference>
<evidence type="ECO:0000256" key="8">
    <source>
        <dbReference type="ARBA" id="ARBA00022679"/>
    </source>
</evidence>
<dbReference type="InterPro" id="IPR054477">
    <property type="entry name" value="LTN1_E3_ligase_6th"/>
</dbReference>
<dbReference type="SMART" id="SM00744">
    <property type="entry name" value="RINGv"/>
    <property type="match status" value="1"/>
</dbReference>
<dbReference type="PANTHER" id="PTHR12389">
    <property type="entry name" value="ZINC FINGER PROTEIN 294"/>
    <property type="match status" value="1"/>
</dbReference>
<comment type="subunit">
    <text evidence="16">Component of the ribosome quality control complex (RQC).</text>
</comment>
<dbReference type="GO" id="GO:0043023">
    <property type="term" value="F:ribosomal large subunit binding"/>
    <property type="evidence" value="ECO:0007669"/>
    <property type="project" value="TreeGrafter"/>
</dbReference>
<evidence type="ECO:0000256" key="13">
    <source>
        <dbReference type="ARBA" id="ARBA00022833"/>
    </source>
</evidence>
<sequence>MSKRTAKSQASSARAASTAFGGGFGGSSSPAFGASSSQLSYVSEPPDLSAISDANVIVYFRNLSKKDSTTKAKALEDIQTYILSLQDPVEEGLLEAWIKIYPRTSIDNAKAVRQNAHAVHGHIAVSAGKRIAKYMPKSVAAWLCGLYDTDRSVVEATQSSLRQVFNTPEKIQNIRKAYQQPILEYCRDAIDKESPTTLSDERTVSQDDADAKYSRVISACIALLGSLLANLQPVELSKYQPDYESLLGDKKLWEFASYGDASVRRSLHRFLKTCLIKESAGIEANLEAISKAYLSVALNSDQISSIYDYVEALTLLTSAHPSVWTEHYKSKTAVDRRLRQFLKKGSQIGPRDFWNRLSGLFQVLPKEILPTNAADAAELLSSLQGGIVRNDESKFNHEAAFTAYLDIVHLIDQQLPDEDKGKLVEDMVLPLLKQYLHPSLETSQWTIPANATTLLQKALTIKGMVATLAERWPAFAQQLIDDVKTSAPEQSKDYEKSQVAVLQHATRFAALQEQVIKSEAFPSMQPVLRQSCSSIIIEALGVVKNRNGKPYGAAGAVAALLLRGQALVSGTQAELEIEHFVREDLPGLMSSPSSTYLVDILYTMAETNAFKDAWSVALRNILKEADSPAKTKALEAILTSPRIPQSFDLATSDADLQKYIKYIVQEAVEGSAEWDSFNRMLQSRAKILSPDTVDEVLAYMTQSLSISQHAPYTLQGLRQIVKSNPSILRNFLATTHGSKLLQSLLLASESPNDEVAHGATAVNASIQTLLSSGSDTKQSMYDLIHQGLREATSTSVSVETLVDLAKQSVSMGGSWNDISKVFPTIDDWDSALAPFLNSAPKSSLAITNPLGGAVYLVDSSDSTNSIRNMSRDADGYSAAYRITQYVTRLFKNPELFPIEAVPVNTRDAYLRNIALTVQLANDNLGLAGANGLWADYNPDVEADAMTFMSDTQSFLTQELKRLSTSWSGESASSSMLEWALELISKIDVTASAQAYYAARTYSALVADAIEVAFWRNSQTDQLQETLKAMRKTKEVFPLLGFLNAFKEPLAASRACERMCNEIVADLTGVEIGLKPSESLRQLVLLNTLLGQEGIVESIAKQRLVFFVKHVIPWLQEDEVARPIKAELCRALTVLLPLMSDLYGEHWGEILNALAAAWSRTKELEENESGKDSSIPFVHSSLKLYAQLRTLTQVDEPNDDLQDAWKETEQLVANGLLNLLKHSQHFPDEFHQPLKMVNEVLARQISRVSLQHLESTDELYPLLYVESQPVQQTAFDILHKQIPAAQEQISIDAALEKTNARLPEELLSLIIDAPTVAALAEANFERSVPLPLRGYLLSWLLVFDHLEHASFKVKNDYVEHVKEGEYLPGLLNFTFDFLGHAHNKPVDVSKLDITTYEPDIEPPKRDLHWLLTHLYFLSLRHVPSLTKSWFIDCKSRATVVTLEPWTEKYISPPVITAALESVTSWSEQQSESEPDSPFSVKVAPRAREITSSYTVDDQTMSMRVSLPPAFPLANAHIEGINRVAVNEQKWQSWLRTSLGAITIFNGSLIDALTTFKRNVDGAMKGQTECAICYSIVGSDRKLPDKRCQTCKNLFHGSCLFKWFRTSGSSSCPLCRNPFNYG</sequence>
<dbReference type="GO" id="GO:0061630">
    <property type="term" value="F:ubiquitin protein ligase activity"/>
    <property type="evidence" value="ECO:0007669"/>
    <property type="project" value="UniProtKB-UniRule"/>
</dbReference>
<evidence type="ECO:0000256" key="4">
    <source>
        <dbReference type="ARBA" id="ARBA00007997"/>
    </source>
</evidence>
<dbReference type="Pfam" id="PF22999">
    <property type="entry name" value="LTN1_E3_ligase_6th"/>
    <property type="match status" value="1"/>
</dbReference>
<dbReference type="InterPro" id="IPR054478">
    <property type="entry name" value="LTN1_UBC"/>
</dbReference>
<keyword evidence="12 16" id="KW-0833">Ubl conjugation pathway</keyword>
<dbReference type="GO" id="GO:0005829">
    <property type="term" value="C:cytosol"/>
    <property type="evidence" value="ECO:0007669"/>
    <property type="project" value="UniProtKB-SubCell"/>
</dbReference>
<evidence type="ECO:0000256" key="11">
    <source>
        <dbReference type="ARBA" id="ARBA00022771"/>
    </source>
</evidence>
<dbReference type="InterPro" id="IPR011989">
    <property type="entry name" value="ARM-like"/>
</dbReference>
<dbReference type="InterPro" id="IPR054476">
    <property type="entry name" value="Ltn1_N"/>
</dbReference>
<dbReference type="EC" id="2.3.2.27" evidence="5 16"/>
<comment type="subcellular location">
    <subcellularLocation>
        <location evidence="2">Cytoplasm</location>
        <location evidence="2">Cytosol</location>
    </subcellularLocation>
</comment>
<dbReference type="InterPro" id="IPR013083">
    <property type="entry name" value="Znf_RING/FYVE/PHD"/>
</dbReference>
<dbReference type="Proteomes" id="UP000800039">
    <property type="component" value="Unassembled WGS sequence"/>
</dbReference>
<evidence type="ECO:0000256" key="14">
    <source>
        <dbReference type="ARBA" id="ARBA00055150"/>
    </source>
</evidence>